<accession>A0AAU9IRB2</accession>
<name>A0AAU9IRB2_9CILI</name>
<reference evidence="1" key="1">
    <citation type="submission" date="2021-09" db="EMBL/GenBank/DDBJ databases">
        <authorList>
            <consortium name="AG Swart"/>
            <person name="Singh M."/>
            <person name="Singh A."/>
            <person name="Seah K."/>
            <person name="Emmerich C."/>
        </authorList>
    </citation>
    <scope>NUCLEOTIDE SEQUENCE</scope>
    <source>
        <strain evidence="1">ATCC30299</strain>
    </source>
</reference>
<organism evidence="1 2">
    <name type="scientific">Blepharisma stoltei</name>
    <dbReference type="NCBI Taxonomy" id="1481888"/>
    <lineage>
        <taxon>Eukaryota</taxon>
        <taxon>Sar</taxon>
        <taxon>Alveolata</taxon>
        <taxon>Ciliophora</taxon>
        <taxon>Postciliodesmatophora</taxon>
        <taxon>Heterotrichea</taxon>
        <taxon>Heterotrichida</taxon>
        <taxon>Blepharismidae</taxon>
        <taxon>Blepharisma</taxon>
    </lineage>
</organism>
<proteinExistence type="predicted"/>
<evidence type="ECO:0000313" key="1">
    <source>
        <dbReference type="EMBL" id="CAG9314684.1"/>
    </source>
</evidence>
<gene>
    <name evidence="1" type="ORF">BSTOLATCC_MIC11682</name>
</gene>
<keyword evidence="2" id="KW-1185">Reference proteome</keyword>
<dbReference type="EMBL" id="CAJZBQ010000012">
    <property type="protein sequence ID" value="CAG9314684.1"/>
    <property type="molecule type" value="Genomic_DNA"/>
</dbReference>
<dbReference type="AlphaFoldDB" id="A0AAU9IRB2"/>
<evidence type="ECO:0000313" key="2">
    <source>
        <dbReference type="Proteomes" id="UP001162131"/>
    </source>
</evidence>
<protein>
    <submittedName>
        <fullName evidence="1">Uncharacterized protein</fullName>
    </submittedName>
</protein>
<sequence>MMEIVERLCRRKEELPKLLDNDTHSILEIIRARPNIIGSSLPVNAIVFATQHYKGSGASSQQIVLLTVYYNASNFTLVDKHKIHLHLSFDEFIIAHRNGAQNYSFSLFLRDNFISQRSASLCAQPRRKNVKVDYAAYLIEPDIDLNIGLPIYEFFSVLLLSDNNTSLIVKHVVQVDMDSTIGSLCKDIVFADNGYNKKNALIEANKLFNNMIRNWHKMKHLNEINEFLAIMAPKEYLYGNYRNLWEEIFYYLTWKKVDPNSQIESFGEQTYKALVSSFDWEKNELLKEFNLIILDDLLTTLCREIVIWMGEL</sequence>
<comment type="caution">
    <text evidence="1">The sequence shown here is derived from an EMBL/GenBank/DDBJ whole genome shotgun (WGS) entry which is preliminary data.</text>
</comment>
<dbReference type="Proteomes" id="UP001162131">
    <property type="component" value="Unassembled WGS sequence"/>
</dbReference>